<sequence length="56" mass="5856">MRMFISLMLDRSGTTAIEYGLIAALVSLGLIGGLLALSDNLANVFLTVEESVKGAV</sequence>
<accession>A0ABW3Z222</accession>
<proteinExistence type="predicted"/>
<reference evidence="3" key="1">
    <citation type="journal article" date="2019" name="Int. J. Syst. Evol. Microbiol.">
        <title>The Global Catalogue of Microorganisms (GCM) 10K type strain sequencing project: providing services to taxonomists for standard genome sequencing and annotation.</title>
        <authorList>
            <consortium name="The Broad Institute Genomics Platform"/>
            <consortium name="The Broad Institute Genome Sequencing Center for Infectious Disease"/>
            <person name="Wu L."/>
            <person name="Ma J."/>
        </authorList>
    </citation>
    <scope>NUCLEOTIDE SEQUENCE [LARGE SCALE GENOMIC DNA]</scope>
    <source>
        <strain evidence="3">CCUG 55609</strain>
    </source>
</reference>
<keyword evidence="1" id="KW-0472">Membrane</keyword>
<evidence type="ECO:0000313" key="2">
    <source>
        <dbReference type="EMBL" id="MFD1330296.1"/>
    </source>
</evidence>
<dbReference type="InterPro" id="IPR007047">
    <property type="entry name" value="Flp_Fap"/>
</dbReference>
<name>A0ABW3Z222_MYCRA</name>
<dbReference type="RefSeq" id="WP_374840209.1">
    <property type="nucleotide sequence ID" value="NZ_JBHEEW010000014.1"/>
</dbReference>
<dbReference type="Pfam" id="PF04964">
    <property type="entry name" value="Flp_Fap"/>
    <property type="match status" value="1"/>
</dbReference>
<dbReference type="Proteomes" id="UP001597173">
    <property type="component" value="Unassembled WGS sequence"/>
</dbReference>
<evidence type="ECO:0000313" key="3">
    <source>
        <dbReference type="Proteomes" id="UP001597173"/>
    </source>
</evidence>
<protein>
    <submittedName>
        <fullName evidence="2">Flp family type IVb pilin</fullName>
    </submittedName>
</protein>
<comment type="caution">
    <text evidence="2">The sequence shown here is derived from an EMBL/GenBank/DDBJ whole genome shotgun (WGS) entry which is preliminary data.</text>
</comment>
<keyword evidence="1" id="KW-1133">Transmembrane helix</keyword>
<dbReference type="EMBL" id="JBHTNF010000021">
    <property type="protein sequence ID" value="MFD1330296.1"/>
    <property type="molecule type" value="Genomic_DNA"/>
</dbReference>
<gene>
    <name evidence="2" type="ORF">ACFQ33_20615</name>
</gene>
<organism evidence="2 3">
    <name type="scientific">Mycoplana ramosa</name>
    <name type="common">Mycoplana bullata</name>
    <dbReference type="NCBI Taxonomy" id="40837"/>
    <lineage>
        <taxon>Bacteria</taxon>
        <taxon>Pseudomonadati</taxon>
        <taxon>Pseudomonadota</taxon>
        <taxon>Alphaproteobacteria</taxon>
        <taxon>Hyphomicrobiales</taxon>
        <taxon>Rhizobiaceae</taxon>
        <taxon>Mycoplana</taxon>
    </lineage>
</organism>
<evidence type="ECO:0000256" key="1">
    <source>
        <dbReference type="SAM" id="Phobius"/>
    </source>
</evidence>
<keyword evidence="3" id="KW-1185">Reference proteome</keyword>
<keyword evidence="1" id="KW-0812">Transmembrane</keyword>
<feature type="transmembrane region" description="Helical" evidence="1">
    <location>
        <begin position="21"/>
        <end position="38"/>
    </location>
</feature>